<dbReference type="Pfam" id="PF06996">
    <property type="entry name" value="T6SS_TssG"/>
    <property type="match status" value="1"/>
</dbReference>
<evidence type="ECO:0000313" key="1">
    <source>
        <dbReference type="EMBL" id="QEM81519.1"/>
    </source>
</evidence>
<dbReference type="InterPro" id="IPR010732">
    <property type="entry name" value="T6SS_TssG-like"/>
</dbReference>
<reference evidence="1" key="1">
    <citation type="submission" date="2021-02" db="EMBL/GenBank/DDBJ databases">
        <title>Strain Y2R2, a novel species of the genus Halomonas.</title>
        <authorList>
            <person name="Huang H."/>
        </authorList>
    </citation>
    <scope>NUCLEOTIDE SEQUENCE</scope>
    <source>
        <strain evidence="1">Y2R2</strain>
    </source>
</reference>
<name>A0A5C1NIE8_9GAMM</name>
<keyword evidence="2" id="KW-1185">Reference proteome</keyword>
<dbReference type="Proteomes" id="UP000324285">
    <property type="component" value="Chromosome"/>
</dbReference>
<dbReference type="AlphaFoldDB" id="A0A5C1NIE8"/>
<dbReference type="PANTHER" id="PTHR35564:SF3">
    <property type="entry name" value="TYPE VI SECRETION SYSTEM BASEPLATE SUBUNIT TSSG"/>
    <property type="match status" value="1"/>
</dbReference>
<dbReference type="PANTHER" id="PTHR35564">
    <property type="match status" value="1"/>
</dbReference>
<dbReference type="EMBL" id="CP038437">
    <property type="protein sequence ID" value="QEM81519.1"/>
    <property type="molecule type" value="Genomic_DNA"/>
</dbReference>
<dbReference type="KEGG" id="hbh:E4T21_08165"/>
<gene>
    <name evidence="1" type="primary">tssG</name>
    <name evidence="1" type="ORF">E4T21_08165</name>
</gene>
<evidence type="ECO:0000313" key="2">
    <source>
        <dbReference type="Proteomes" id="UP000324285"/>
    </source>
</evidence>
<dbReference type="RefSeq" id="WP_149284530.1">
    <property type="nucleotide sequence ID" value="NZ_CP038437.2"/>
</dbReference>
<accession>A0A5C1NIE8</accession>
<protein>
    <submittedName>
        <fullName evidence="1">Type VI secretion system baseplate subunit TssG</fullName>
    </submittedName>
</protein>
<dbReference type="NCBIfam" id="TIGR03347">
    <property type="entry name" value="VI_chp_1"/>
    <property type="match status" value="1"/>
</dbReference>
<organism evidence="1 2">
    <name type="scientific">Halomonas binhaiensis</name>
    <dbReference type="NCBI Taxonomy" id="2562282"/>
    <lineage>
        <taxon>Bacteria</taxon>
        <taxon>Pseudomonadati</taxon>
        <taxon>Pseudomonadota</taxon>
        <taxon>Gammaproteobacteria</taxon>
        <taxon>Oceanospirillales</taxon>
        <taxon>Halomonadaceae</taxon>
        <taxon>Halomonas</taxon>
    </lineage>
</organism>
<dbReference type="OrthoDB" id="1523296at2"/>
<proteinExistence type="predicted"/>
<sequence>MAAQNRLSAPGLIDRARAEPYRFGFFQLVRLLRLHYSHQGRLDPESRPHEDPLRFRTKLSLEFPASEISDLTFESTKRLSPLEQPLTEVQVTFMGLIGPSGVLPRPYTETLIDRHIQLRDDAAHAFLDLFSHRMTALFYQAWQKYRFFIEYERKGEADFERQLHALLGLTERSTALLTDRHAKGEGEANLPRELFGYFAGLLGQRPRNTHNLQVMLGFYFGVSCQVRPFSGRWLDIPERERTCLGSRNAQLGQSAVAGNRVWDYQSCVRIALGPLLREDFQRFQPGSPDYAQLVELIRFYLGAELDFEIELELEAREVPAARLGGSDGVTLGRMGWLGSQARTCNGHALFQIPFNGATT</sequence>